<dbReference type="AlphaFoldDB" id="A0A838WHH3"/>
<accession>A0A838WHH3</accession>
<organism evidence="1 2">
    <name type="scientific">Cylindrospermopsis raciborskii CS-506_A</name>
    <dbReference type="NCBI Taxonomy" id="2585140"/>
    <lineage>
        <taxon>Bacteria</taxon>
        <taxon>Bacillati</taxon>
        <taxon>Cyanobacteriota</taxon>
        <taxon>Cyanophyceae</taxon>
        <taxon>Nostocales</taxon>
        <taxon>Aphanizomenonaceae</taxon>
        <taxon>Cylindrospermopsis</taxon>
    </lineage>
</organism>
<evidence type="ECO:0000313" key="1">
    <source>
        <dbReference type="EMBL" id="MBA4466158.1"/>
    </source>
</evidence>
<dbReference type="EMBL" id="VDFG01000782">
    <property type="protein sequence ID" value="MBA4466158.1"/>
    <property type="molecule type" value="Genomic_DNA"/>
</dbReference>
<evidence type="ECO:0000313" key="2">
    <source>
        <dbReference type="Proteomes" id="UP000538075"/>
    </source>
</evidence>
<name>A0A838WHH3_9CYAN</name>
<dbReference type="Proteomes" id="UP000538075">
    <property type="component" value="Unassembled WGS sequence"/>
</dbReference>
<feature type="non-terminal residue" evidence="1">
    <location>
        <position position="70"/>
    </location>
</feature>
<sequence length="70" mass="6601">MKLYLVNCDVSINAGEETGGSGVGFGANASWVVSGVVSTDGETGGSGVGFGATASWVVSGVVSTGGETGG</sequence>
<gene>
    <name evidence="1" type="ORF">FHK98_11515</name>
</gene>
<protein>
    <submittedName>
        <fullName evidence="1">Uncharacterized protein</fullName>
    </submittedName>
</protein>
<proteinExistence type="predicted"/>
<comment type="caution">
    <text evidence="1">The sequence shown here is derived from an EMBL/GenBank/DDBJ whole genome shotgun (WGS) entry which is preliminary data.</text>
</comment>
<reference evidence="1 2" key="1">
    <citation type="journal article" date="2020" name="J. Appl. Phycol.">
        <title>Morphological changes and genome evolution in Raphidiopsis raciborskii CS-506 after 23 years in culture.</title>
        <authorList>
            <person name="Willis A."/>
            <person name="Bent S.J."/>
            <person name="Jameson I.D."/>
        </authorList>
    </citation>
    <scope>NUCLEOTIDE SEQUENCE [LARGE SCALE GENOMIC DNA]</scope>
    <source>
        <strain evidence="1 2">CS-506_A</strain>
    </source>
</reference>